<dbReference type="InterPro" id="IPR036716">
    <property type="entry name" value="Pest_crys_N_sf"/>
</dbReference>
<name>A0ABP0JTS6_9DINO</name>
<gene>
    <name evidence="1" type="ORF">SCF082_LOCUS13677</name>
</gene>
<comment type="caution">
    <text evidence="1">The sequence shown here is derived from an EMBL/GenBank/DDBJ whole genome shotgun (WGS) entry which is preliminary data.</text>
</comment>
<protein>
    <submittedName>
        <fullName evidence="1">Mitogen-activated protein kinase kinase kinase 2</fullName>
    </submittedName>
</protein>
<keyword evidence="1" id="KW-0418">Kinase</keyword>
<evidence type="ECO:0000313" key="2">
    <source>
        <dbReference type="Proteomes" id="UP001642464"/>
    </source>
</evidence>
<dbReference type="GO" id="GO:0016301">
    <property type="term" value="F:kinase activity"/>
    <property type="evidence" value="ECO:0007669"/>
    <property type="project" value="UniProtKB-KW"/>
</dbReference>
<organism evidence="1 2">
    <name type="scientific">Durusdinium trenchii</name>
    <dbReference type="NCBI Taxonomy" id="1381693"/>
    <lineage>
        <taxon>Eukaryota</taxon>
        <taxon>Sar</taxon>
        <taxon>Alveolata</taxon>
        <taxon>Dinophyceae</taxon>
        <taxon>Suessiales</taxon>
        <taxon>Symbiodiniaceae</taxon>
        <taxon>Durusdinium</taxon>
    </lineage>
</organism>
<dbReference type="Proteomes" id="UP001642464">
    <property type="component" value="Unassembled WGS sequence"/>
</dbReference>
<dbReference type="SUPFAM" id="SSF56849">
    <property type="entry name" value="delta-Endotoxin (insectocide), N-terminal domain"/>
    <property type="match status" value="1"/>
</dbReference>
<proteinExistence type="predicted"/>
<keyword evidence="1" id="KW-0808">Transferase</keyword>
<evidence type="ECO:0000313" key="1">
    <source>
        <dbReference type="EMBL" id="CAK9017523.1"/>
    </source>
</evidence>
<feature type="non-terminal residue" evidence="1">
    <location>
        <position position="1"/>
    </location>
</feature>
<keyword evidence="2" id="KW-1185">Reference proteome</keyword>
<reference evidence="1 2" key="1">
    <citation type="submission" date="2024-02" db="EMBL/GenBank/DDBJ databases">
        <authorList>
            <person name="Chen Y."/>
            <person name="Shah S."/>
            <person name="Dougan E. K."/>
            <person name="Thang M."/>
            <person name="Chan C."/>
        </authorList>
    </citation>
    <scope>NUCLEOTIDE SEQUENCE [LARGE SCALE GENOMIC DNA]</scope>
</reference>
<accession>A0ABP0JTS6</accession>
<dbReference type="EMBL" id="CAXAMM010008502">
    <property type="protein sequence ID" value="CAK9017523.1"/>
    <property type="molecule type" value="Genomic_DNA"/>
</dbReference>
<sequence length="473" mass="53112">LLDIGGWCICFMSAWLQLQSEPDLPQDLKALRDCSPDDLGCMAQQQACSLATKMASDWPSFPEILEIYHQLQDVCLGRPLSFKTPEDVPGASGQTDSEMSLLSFGGECSDARLCTTNVIEYEKENELAKYGMKTGKFAAKAALDVLKETLKSAKAIALRGSVAFAFVGAFISAFFPSAGGLPANPCTFAEDWGRCVWEQVKPFVQEFVSDKLDEAFADIWRATFEGYQTRLWALNATANKNSKKFPNGTIKEMSNKTRDRMHDELKAVHDAMLGSIKLFLADRAIKTTAGAYLSQFASLHVSIMTNLLGSWKYRTEGDRYVFQTVSACYARRVYERATAALKSRTSALEVHEEDNGKQRCCDRVVFPYCIVCPDQSGVFRDTWKLCDWKKWYHTYCVAYVDLCGMMPDMSAKSSSWACYKAHRQEVEKQTVLFWQNWLAPIPVWLNNIVLMQALEVKNGTQKATHSTFDCSAL</sequence>
<dbReference type="Gene3D" id="1.20.190.10">
    <property type="entry name" value="Pesticidal crystal protein, N-terminal domain"/>
    <property type="match status" value="1"/>
</dbReference>